<sequence length="288" mass="32044">MQVLLSTGSLSWYSLAHRFAIARAAGVDGLELLLTPRLARRGVERVRELEEEYGLPVRTVHSILRVQFRSAEQMAADIVDSARLAASFEECSALVIHPPLAPHAQTREARQWFDAVARALEIAEGASFQLALENLSRSRPRQRPTAFDQLEYVLRLVEEWDLRFTLDTAHAASFGWDLVATASAMLPRLANVHLSDAVVRDFYLSLANSLLRDHRLPGQGSLPLAPLLRLLERRQYSGFVTLELSPLAFGVPRPSRVIEQLRDAITFCRHIGQATAGGVPPGPSQRSR</sequence>
<name>A0A831TEZ2_9BACT</name>
<dbReference type="SUPFAM" id="SSF51658">
    <property type="entry name" value="Xylose isomerase-like"/>
    <property type="match status" value="1"/>
</dbReference>
<comment type="caution">
    <text evidence="2">The sequence shown here is derived from an EMBL/GenBank/DDBJ whole genome shotgun (WGS) entry which is preliminary data.</text>
</comment>
<feature type="domain" description="Xylose isomerase-like TIM barrel" evidence="1">
    <location>
        <begin position="19"/>
        <end position="245"/>
    </location>
</feature>
<dbReference type="PANTHER" id="PTHR12110">
    <property type="entry name" value="HYDROXYPYRUVATE ISOMERASE"/>
    <property type="match status" value="1"/>
</dbReference>
<evidence type="ECO:0000313" key="2">
    <source>
        <dbReference type="EMBL" id="HEG91126.1"/>
    </source>
</evidence>
<protein>
    <submittedName>
        <fullName evidence="2">Sugar phosphate isomerase/epimerase</fullName>
    </submittedName>
</protein>
<proteinExistence type="predicted"/>
<dbReference type="EMBL" id="DSIY01000161">
    <property type="protein sequence ID" value="HEG91126.1"/>
    <property type="molecule type" value="Genomic_DNA"/>
</dbReference>
<dbReference type="Gene3D" id="3.20.20.150">
    <property type="entry name" value="Divalent-metal-dependent TIM barrel enzymes"/>
    <property type="match status" value="1"/>
</dbReference>
<gene>
    <name evidence="2" type="ORF">ENP34_06755</name>
</gene>
<dbReference type="GO" id="GO:0016853">
    <property type="term" value="F:isomerase activity"/>
    <property type="evidence" value="ECO:0007669"/>
    <property type="project" value="UniProtKB-KW"/>
</dbReference>
<dbReference type="Pfam" id="PF01261">
    <property type="entry name" value="AP_endonuc_2"/>
    <property type="match status" value="1"/>
</dbReference>
<organism evidence="2">
    <name type="scientific">Thermorudis peleae</name>
    <dbReference type="NCBI Taxonomy" id="1382356"/>
    <lineage>
        <taxon>Bacteria</taxon>
        <taxon>Pseudomonadati</taxon>
        <taxon>Thermomicrobiota</taxon>
        <taxon>Thermomicrobia</taxon>
        <taxon>Thermomicrobia incertae sedis</taxon>
        <taxon>Thermorudis</taxon>
    </lineage>
</organism>
<evidence type="ECO:0000259" key="1">
    <source>
        <dbReference type="Pfam" id="PF01261"/>
    </source>
</evidence>
<dbReference type="InterPro" id="IPR050312">
    <property type="entry name" value="IolE/XylAMocC-like"/>
</dbReference>
<keyword evidence="2" id="KW-0413">Isomerase</keyword>
<dbReference type="InterPro" id="IPR036237">
    <property type="entry name" value="Xyl_isomerase-like_sf"/>
</dbReference>
<accession>A0A831TEZ2</accession>
<dbReference type="AlphaFoldDB" id="A0A831TEZ2"/>
<reference evidence="2" key="1">
    <citation type="journal article" date="2020" name="mSystems">
        <title>Genome- and Community-Level Interaction Insights into Carbon Utilization and Element Cycling Functions of Hydrothermarchaeota in Hydrothermal Sediment.</title>
        <authorList>
            <person name="Zhou Z."/>
            <person name="Liu Y."/>
            <person name="Xu W."/>
            <person name="Pan J."/>
            <person name="Luo Z.H."/>
            <person name="Li M."/>
        </authorList>
    </citation>
    <scope>NUCLEOTIDE SEQUENCE [LARGE SCALE GENOMIC DNA]</scope>
    <source>
        <strain evidence="2">SpSt-210</strain>
    </source>
</reference>
<dbReference type="InterPro" id="IPR013022">
    <property type="entry name" value="Xyl_isomerase-like_TIM-brl"/>
</dbReference>